<sequence length="129" mass="13739">MKKTALFAALVALASPVVADDAYGTWQTTKDDNGNYGHIQVEACGADICGTLVKSFSSDGNVLKSENVGKKIIWGMSADGNGAYSGGKIWSPDRDKTYKSKMQLTGNTLKVQGCVLVVCRDGGTWTRVK</sequence>
<dbReference type="EMBL" id="BSNN01000002">
    <property type="protein sequence ID" value="GLQ34617.1"/>
    <property type="molecule type" value="Genomic_DNA"/>
</dbReference>
<evidence type="ECO:0000313" key="4">
    <source>
        <dbReference type="Proteomes" id="UP001156694"/>
    </source>
</evidence>
<evidence type="ECO:0000259" key="2">
    <source>
        <dbReference type="Pfam" id="PF09917"/>
    </source>
</evidence>
<feature type="chain" id="PRO_5046573553" description="DUF2147 domain-containing protein" evidence="1">
    <location>
        <begin position="20"/>
        <end position="129"/>
    </location>
</feature>
<name>A0ABQ5VT52_9RHOB</name>
<reference evidence="4" key="1">
    <citation type="journal article" date="2019" name="Int. J. Syst. Evol. Microbiol.">
        <title>The Global Catalogue of Microorganisms (GCM) 10K type strain sequencing project: providing services to taxonomists for standard genome sequencing and annotation.</title>
        <authorList>
            <consortium name="The Broad Institute Genomics Platform"/>
            <consortium name="The Broad Institute Genome Sequencing Center for Infectious Disease"/>
            <person name="Wu L."/>
            <person name="Ma J."/>
        </authorList>
    </citation>
    <scope>NUCLEOTIDE SEQUENCE [LARGE SCALE GENOMIC DNA]</scope>
    <source>
        <strain evidence="4">NBRC 110140</strain>
    </source>
</reference>
<gene>
    <name evidence="3" type="ORF">GCM10007939_09000</name>
</gene>
<organism evidence="3 4">
    <name type="scientific">Amylibacter marinus</name>
    <dbReference type="NCBI Taxonomy" id="1475483"/>
    <lineage>
        <taxon>Bacteria</taxon>
        <taxon>Pseudomonadati</taxon>
        <taxon>Pseudomonadota</taxon>
        <taxon>Alphaproteobacteria</taxon>
        <taxon>Rhodobacterales</taxon>
        <taxon>Paracoccaceae</taxon>
        <taxon>Amylibacter</taxon>
    </lineage>
</organism>
<keyword evidence="1" id="KW-0732">Signal</keyword>
<dbReference type="Proteomes" id="UP001156694">
    <property type="component" value="Unassembled WGS sequence"/>
</dbReference>
<feature type="domain" description="DUF2147" evidence="2">
    <location>
        <begin position="24"/>
        <end position="127"/>
    </location>
</feature>
<evidence type="ECO:0000256" key="1">
    <source>
        <dbReference type="SAM" id="SignalP"/>
    </source>
</evidence>
<dbReference type="PANTHER" id="PTHR36919:SF2">
    <property type="entry name" value="BLL6627 PROTEIN"/>
    <property type="match status" value="1"/>
</dbReference>
<protein>
    <recommendedName>
        <fullName evidence="2">DUF2147 domain-containing protein</fullName>
    </recommendedName>
</protein>
<evidence type="ECO:0000313" key="3">
    <source>
        <dbReference type="EMBL" id="GLQ34617.1"/>
    </source>
</evidence>
<dbReference type="Pfam" id="PF09917">
    <property type="entry name" value="DUF2147"/>
    <property type="match status" value="1"/>
</dbReference>
<feature type="signal peptide" evidence="1">
    <location>
        <begin position="1"/>
        <end position="19"/>
    </location>
</feature>
<keyword evidence="4" id="KW-1185">Reference proteome</keyword>
<dbReference type="PANTHER" id="PTHR36919">
    <property type="entry name" value="BLR1215 PROTEIN"/>
    <property type="match status" value="1"/>
</dbReference>
<dbReference type="InterPro" id="IPR019223">
    <property type="entry name" value="DUF2147"/>
</dbReference>
<dbReference type="RefSeq" id="WP_284376496.1">
    <property type="nucleotide sequence ID" value="NZ_BSNN01000002.1"/>
</dbReference>
<accession>A0ABQ5VT52</accession>
<comment type="caution">
    <text evidence="3">The sequence shown here is derived from an EMBL/GenBank/DDBJ whole genome shotgun (WGS) entry which is preliminary data.</text>
</comment>
<proteinExistence type="predicted"/>
<dbReference type="Gene3D" id="2.40.128.520">
    <property type="match status" value="1"/>
</dbReference>